<dbReference type="AlphaFoldDB" id="A0A8J4DYC3"/>
<sequence>MSDMRTVSLRPVTTAGETVVVPVGRADGCGRPVAVVIADRNGARLRPVVDVERLAWCAVTATALAAAAMAARGAARRRPAIGSVSMGPGGWVSLKGAPLPPLRPAGRRPWWARLLRARRLVVE</sequence>
<dbReference type="Proteomes" id="UP000612585">
    <property type="component" value="Unassembled WGS sequence"/>
</dbReference>
<reference evidence="1" key="1">
    <citation type="submission" date="2021-01" db="EMBL/GenBank/DDBJ databases">
        <title>Whole genome shotgun sequence of Virgisporangium aurantiacum NBRC 16421.</title>
        <authorList>
            <person name="Komaki H."/>
            <person name="Tamura T."/>
        </authorList>
    </citation>
    <scope>NUCLEOTIDE SEQUENCE</scope>
    <source>
        <strain evidence="1">NBRC 16421</strain>
    </source>
</reference>
<keyword evidence="2" id="KW-1185">Reference proteome</keyword>
<organism evidence="1 2">
    <name type="scientific">Virgisporangium aurantiacum</name>
    <dbReference type="NCBI Taxonomy" id="175570"/>
    <lineage>
        <taxon>Bacteria</taxon>
        <taxon>Bacillati</taxon>
        <taxon>Actinomycetota</taxon>
        <taxon>Actinomycetes</taxon>
        <taxon>Micromonosporales</taxon>
        <taxon>Micromonosporaceae</taxon>
        <taxon>Virgisporangium</taxon>
    </lineage>
</organism>
<evidence type="ECO:0000313" key="1">
    <source>
        <dbReference type="EMBL" id="GIJ54759.1"/>
    </source>
</evidence>
<accession>A0A8J4DYC3</accession>
<protein>
    <submittedName>
        <fullName evidence="1">Uncharacterized protein</fullName>
    </submittedName>
</protein>
<comment type="caution">
    <text evidence="1">The sequence shown here is derived from an EMBL/GenBank/DDBJ whole genome shotgun (WGS) entry which is preliminary data.</text>
</comment>
<evidence type="ECO:0000313" key="2">
    <source>
        <dbReference type="Proteomes" id="UP000612585"/>
    </source>
</evidence>
<gene>
    <name evidence="1" type="ORF">Vau01_022750</name>
</gene>
<dbReference type="EMBL" id="BOPG01000012">
    <property type="protein sequence ID" value="GIJ54759.1"/>
    <property type="molecule type" value="Genomic_DNA"/>
</dbReference>
<proteinExistence type="predicted"/>
<name>A0A8J4DYC3_9ACTN</name>